<protein>
    <submittedName>
        <fullName evidence="3">Uncharacterized protein</fullName>
    </submittedName>
</protein>
<keyword evidence="4" id="KW-1185">Reference proteome</keyword>
<evidence type="ECO:0000256" key="2">
    <source>
        <dbReference type="SAM" id="MobiDB-lite"/>
    </source>
</evidence>
<sequence length="494" mass="55239">MEAGDDYYQMARFHYLLTSKAEYRNGIRLLIEDAIIIEDETAGIHPRGSRRYPASEWVISKRLPYDAVLLEWPLNLTGLDEEGDRKLSEKRRERSFLKRCLGKVENCCSSSTVICLICVSDNIGILGCLNKNGGYEFRFDMRFKPSIPTSKFVVSSSFEETLSSGWENGCSMMEETINCVEISIEGGEPSKVEEGEWGGYVEEQGLWFKAYIPGKGEEAVYYQVPCLAKWKKDRGIGDGVNVSYYNGLGLSGSRDGSLAFIYVEQDQPIRLCSLRFDGPPPVSQSTKRNSRQPVRSARQSTSVIRVVATTQEITKSISCDVAEQLKVSAVASTEVEKASLKGNRHEEEGSSQTNPYATAKMAELKLKYSSMAGIDPEQINAEYYEHTFVEFEDQSAHVKELEAELKVEKESRAEEANAAVKLAESWVGRYREIEFPSEVPDVVMADTGVFHVKVLEFPSESAKLVRVAKKTLDPPSERVGPSWLVGQTLDPLSE</sequence>
<accession>A0A7J7NTW1</accession>
<dbReference type="EMBL" id="JACGCM010000560">
    <property type="protein sequence ID" value="KAF6170655.1"/>
    <property type="molecule type" value="Genomic_DNA"/>
</dbReference>
<name>A0A7J7NTW1_9MAGN</name>
<dbReference type="Proteomes" id="UP000541444">
    <property type="component" value="Unassembled WGS sequence"/>
</dbReference>
<feature type="coiled-coil region" evidence="1">
    <location>
        <begin position="391"/>
        <end position="418"/>
    </location>
</feature>
<keyword evidence="1" id="KW-0175">Coiled coil</keyword>
<organism evidence="3 4">
    <name type="scientific">Kingdonia uniflora</name>
    <dbReference type="NCBI Taxonomy" id="39325"/>
    <lineage>
        <taxon>Eukaryota</taxon>
        <taxon>Viridiplantae</taxon>
        <taxon>Streptophyta</taxon>
        <taxon>Embryophyta</taxon>
        <taxon>Tracheophyta</taxon>
        <taxon>Spermatophyta</taxon>
        <taxon>Magnoliopsida</taxon>
        <taxon>Ranunculales</taxon>
        <taxon>Circaeasteraceae</taxon>
        <taxon>Kingdonia</taxon>
    </lineage>
</organism>
<feature type="region of interest" description="Disordered" evidence="2">
    <location>
        <begin position="472"/>
        <end position="494"/>
    </location>
</feature>
<proteinExistence type="predicted"/>
<evidence type="ECO:0000313" key="4">
    <source>
        <dbReference type="Proteomes" id="UP000541444"/>
    </source>
</evidence>
<feature type="non-terminal residue" evidence="3">
    <location>
        <position position="1"/>
    </location>
</feature>
<gene>
    <name evidence="3" type="ORF">GIB67_015607</name>
</gene>
<comment type="caution">
    <text evidence="3">The sequence shown here is derived from an EMBL/GenBank/DDBJ whole genome shotgun (WGS) entry which is preliminary data.</text>
</comment>
<dbReference type="AlphaFoldDB" id="A0A7J7NTW1"/>
<reference evidence="3 4" key="1">
    <citation type="journal article" date="2020" name="IScience">
        <title>Genome Sequencing of the Endangered Kingdonia uniflora (Circaeasteraceae, Ranunculales) Reveals Potential Mechanisms of Evolutionary Specialization.</title>
        <authorList>
            <person name="Sun Y."/>
            <person name="Deng T."/>
            <person name="Zhang A."/>
            <person name="Moore M.J."/>
            <person name="Landis J.B."/>
            <person name="Lin N."/>
            <person name="Zhang H."/>
            <person name="Zhang X."/>
            <person name="Huang J."/>
            <person name="Zhang X."/>
            <person name="Sun H."/>
            <person name="Wang H."/>
        </authorList>
    </citation>
    <scope>NUCLEOTIDE SEQUENCE [LARGE SCALE GENOMIC DNA]</scope>
    <source>
        <strain evidence="3">TB1705</strain>
        <tissue evidence="3">Leaf</tissue>
    </source>
</reference>
<evidence type="ECO:0000256" key="1">
    <source>
        <dbReference type="SAM" id="Coils"/>
    </source>
</evidence>
<evidence type="ECO:0000313" key="3">
    <source>
        <dbReference type="EMBL" id="KAF6170655.1"/>
    </source>
</evidence>